<dbReference type="FunFam" id="3.40.50.720:FF:000307">
    <property type="entry name" value="2-dehydropantoate 2-reductase"/>
    <property type="match status" value="1"/>
</dbReference>
<dbReference type="PANTHER" id="PTHR21708">
    <property type="entry name" value="PROBABLE 2-DEHYDROPANTOATE 2-REDUCTASE"/>
    <property type="match status" value="1"/>
</dbReference>
<dbReference type="SUPFAM" id="SSF51735">
    <property type="entry name" value="NAD(P)-binding Rossmann-fold domains"/>
    <property type="match status" value="1"/>
</dbReference>
<dbReference type="EC" id="1.1.1.169" evidence="4"/>
<dbReference type="Gene3D" id="3.90.850.10">
    <property type="entry name" value="Fumarylacetoacetase-like, C-terminal domain"/>
    <property type="match status" value="1"/>
</dbReference>
<evidence type="ECO:0000256" key="9">
    <source>
        <dbReference type="ARBA" id="ARBA00032024"/>
    </source>
</evidence>
<dbReference type="Gene3D" id="3.40.50.720">
    <property type="entry name" value="NAD(P)-binding Rossmann-like Domain"/>
    <property type="match status" value="1"/>
</dbReference>
<dbReference type="SUPFAM" id="SSF56529">
    <property type="entry name" value="FAH"/>
    <property type="match status" value="1"/>
</dbReference>
<dbReference type="FunFam" id="1.10.1040.10:FF:000017">
    <property type="entry name" value="2-dehydropantoate 2-reductase"/>
    <property type="match status" value="1"/>
</dbReference>
<dbReference type="UniPathway" id="UPA00028">
    <property type="reaction ID" value="UER00004"/>
</dbReference>
<evidence type="ECO:0000256" key="3">
    <source>
        <dbReference type="ARBA" id="ARBA00007870"/>
    </source>
</evidence>
<dbReference type="SUPFAM" id="SSF48179">
    <property type="entry name" value="6-phosphogluconate dehydrogenase C-terminal domain-like"/>
    <property type="match status" value="1"/>
</dbReference>
<dbReference type="GO" id="GO:0008677">
    <property type="term" value="F:2-dehydropantoate 2-reductase activity"/>
    <property type="evidence" value="ECO:0007669"/>
    <property type="project" value="UniProtKB-EC"/>
</dbReference>
<evidence type="ECO:0000256" key="4">
    <source>
        <dbReference type="ARBA" id="ARBA00013014"/>
    </source>
</evidence>
<comment type="pathway">
    <text evidence="2">Cofactor biosynthesis; (R)-pantothenate biosynthesis; (R)-pantoate from 3-methyl-2-oxobutanoate: step 2/2.</text>
</comment>
<keyword evidence="8" id="KW-0560">Oxidoreductase</keyword>
<evidence type="ECO:0000313" key="15">
    <source>
        <dbReference type="EMBL" id="SHH40887.1"/>
    </source>
</evidence>
<feature type="domain" description="Ketopantoate reductase C-terminal" evidence="13">
    <location>
        <begin position="468"/>
        <end position="589"/>
    </location>
</feature>
<evidence type="ECO:0000313" key="16">
    <source>
        <dbReference type="Proteomes" id="UP000189796"/>
    </source>
</evidence>
<dbReference type="Pfam" id="PF01557">
    <property type="entry name" value="FAA_hydrolase"/>
    <property type="match status" value="1"/>
</dbReference>
<dbReference type="GO" id="GO:0015940">
    <property type="term" value="P:pantothenate biosynthetic process"/>
    <property type="evidence" value="ECO:0007669"/>
    <property type="project" value="UniProtKB-UniPathway"/>
</dbReference>
<reference evidence="15 16" key="1">
    <citation type="submission" date="2016-11" db="EMBL/GenBank/DDBJ databases">
        <authorList>
            <person name="Jaros S."/>
            <person name="Januszkiewicz K."/>
            <person name="Wedrychowicz H."/>
        </authorList>
    </citation>
    <scope>NUCLEOTIDE SEQUENCE [LARGE SCALE GENOMIC DNA]</scope>
    <source>
        <strain evidence="15 16">GAS138</strain>
    </source>
</reference>
<organism evidence="15 16">
    <name type="scientific">Bradyrhizobium erythrophlei</name>
    <dbReference type="NCBI Taxonomy" id="1437360"/>
    <lineage>
        <taxon>Bacteria</taxon>
        <taxon>Pseudomonadati</taxon>
        <taxon>Pseudomonadota</taxon>
        <taxon>Alphaproteobacteria</taxon>
        <taxon>Hyphomicrobiales</taxon>
        <taxon>Nitrobacteraceae</taxon>
        <taxon>Bradyrhizobium</taxon>
    </lineage>
</organism>
<proteinExistence type="inferred from homology"/>
<sequence>MAKWIRFEESGKTGFGTLEGDTIAVHTGDMFAGAKPSGQTLKLSDVQVSTPCEPSKMVCLWNNFHQLAAKNEFKQPKEPLWFLKAPNSYWPANKPIERPATYAGKIIYEGELGVVIGKKCFNISEAEAGDYIFGYTCVNDVTAVDLLRKDKSFEQWARSKSFDTFGVFGPVIATGIDPMKLSVKTVLNGKERQNYPVADMFFPPHKLVAAISKDVTLMPGDIIACGTSLGAGTMGDAHNVVDIVIDGVGSLSNVFDQVLPSPYLLGAPPKQKKICVVGAGAIGGLLAAKFALAGEDVTVIDQGAHLAAIQKNGLKLEWHDGKVQTARMKAVNKPADAGKQDIVVLAVKAHFLDQVVRDIDSLLGPDTVVLTVQNGLPWWYFQRLGGQYDNHRLESLDPSGVLTKHIDPSRIIGCVVYPAAAATAPGVIHHVEGDRFPIGELDGKETARVKELHDVFIKAGLKSLVLPDIRSEIWLKAWGNLSFNPISALTHATLVDICQFAETRELAATMMKEAQDIAQKLGVTFRVTIDKRIAGAEAVGAHKTSMLQDVEAGRSLETEALIGSILEMARLTNTAAPAIESVYALVKLLNKVMLLEGGGVKVEKVSKAA</sequence>
<dbReference type="InterPro" id="IPR013332">
    <property type="entry name" value="KPR_N"/>
</dbReference>
<evidence type="ECO:0000256" key="7">
    <source>
        <dbReference type="ARBA" id="ARBA00022857"/>
    </source>
</evidence>
<evidence type="ECO:0000256" key="10">
    <source>
        <dbReference type="ARBA" id="ARBA00048793"/>
    </source>
</evidence>
<dbReference type="PANTHER" id="PTHR21708:SF45">
    <property type="entry name" value="2-DEHYDROPANTOATE 2-REDUCTASE"/>
    <property type="match status" value="1"/>
</dbReference>
<evidence type="ECO:0000256" key="6">
    <source>
        <dbReference type="ARBA" id="ARBA00022655"/>
    </source>
</evidence>
<dbReference type="InterPro" id="IPR036291">
    <property type="entry name" value="NAD(P)-bd_dom_sf"/>
</dbReference>
<dbReference type="GO" id="GO:0005737">
    <property type="term" value="C:cytoplasm"/>
    <property type="evidence" value="ECO:0007669"/>
    <property type="project" value="TreeGrafter"/>
</dbReference>
<dbReference type="InterPro" id="IPR018833">
    <property type="entry name" value="Rv2993c-like_N"/>
</dbReference>
<evidence type="ECO:0000259" key="14">
    <source>
        <dbReference type="Pfam" id="PF10370"/>
    </source>
</evidence>
<dbReference type="Pfam" id="PF08546">
    <property type="entry name" value="ApbA_C"/>
    <property type="match status" value="1"/>
</dbReference>
<feature type="domain" description="Ketopantoate reductase N-terminal" evidence="12">
    <location>
        <begin position="274"/>
        <end position="442"/>
    </location>
</feature>
<dbReference type="AlphaFoldDB" id="A0A1M5SR43"/>
<keyword evidence="6" id="KW-0566">Pantothenate biosynthesis</keyword>
<keyword evidence="7" id="KW-0521">NADP</keyword>
<feature type="domain" description="Fumarylacetoacetase-like C-terminal" evidence="11">
    <location>
        <begin position="56"/>
        <end position="254"/>
    </location>
</feature>
<evidence type="ECO:0000256" key="5">
    <source>
        <dbReference type="ARBA" id="ARBA00019465"/>
    </source>
</evidence>
<dbReference type="InterPro" id="IPR013752">
    <property type="entry name" value="KPA_reductase"/>
</dbReference>
<gene>
    <name evidence="15" type="ORF">SAMN05443248_4708</name>
</gene>
<evidence type="ECO:0000259" key="13">
    <source>
        <dbReference type="Pfam" id="PF08546"/>
    </source>
</evidence>
<dbReference type="Gene3D" id="1.10.1040.10">
    <property type="entry name" value="N-(1-d-carboxylethyl)-l-norvaline Dehydrogenase, domain 2"/>
    <property type="match status" value="1"/>
</dbReference>
<evidence type="ECO:0000259" key="12">
    <source>
        <dbReference type="Pfam" id="PF02558"/>
    </source>
</evidence>
<comment type="catalytic activity">
    <reaction evidence="10">
        <text>(R)-pantoate + NADP(+) = 2-dehydropantoate + NADPH + H(+)</text>
        <dbReference type="Rhea" id="RHEA:16233"/>
        <dbReference type="ChEBI" id="CHEBI:11561"/>
        <dbReference type="ChEBI" id="CHEBI:15378"/>
        <dbReference type="ChEBI" id="CHEBI:15980"/>
        <dbReference type="ChEBI" id="CHEBI:57783"/>
        <dbReference type="ChEBI" id="CHEBI:58349"/>
        <dbReference type="EC" id="1.1.1.169"/>
    </reaction>
</comment>
<dbReference type="InterPro" id="IPR011234">
    <property type="entry name" value="Fumarylacetoacetase-like_C"/>
</dbReference>
<dbReference type="Pfam" id="PF10370">
    <property type="entry name" value="Rv2993c-like_N"/>
    <property type="match status" value="1"/>
</dbReference>
<dbReference type="InterPro" id="IPR036663">
    <property type="entry name" value="Fumarylacetoacetase_C_sf"/>
</dbReference>
<comment type="similarity">
    <text evidence="3">Belongs to the ketopantoate reductase family.</text>
</comment>
<dbReference type="Proteomes" id="UP000189796">
    <property type="component" value="Chromosome I"/>
</dbReference>
<protein>
    <recommendedName>
        <fullName evidence="5">2-dehydropantoate 2-reductase</fullName>
        <ecNumber evidence="4">1.1.1.169</ecNumber>
    </recommendedName>
    <alternativeName>
        <fullName evidence="9">Ketopantoate reductase</fullName>
    </alternativeName>
</protein>
<feature type="domain" description="Rv2993c-like N-terminal" evidence="14">
    <location>
        <begin position="3"/>
        <end position="51"/>
    </location>
</feature>
<dbReference type="NCBIfam" id="NF005089">
    <property type="entry name" value="PRK06522.1-4"/>
    <property type="match status" value="1"/>
</dbReference>
<evidence type="ECO:0000256" key="8">
    <source>
        <dbReference type="ARBA" id="ARBA00023002"/>
    </source>
</evidence>
<comment type="function">
    <text evidence="1">Catalyzes the NADPH-dependent reduction of ketopantoate into pantoic acid.</text>
</comment>
<evidence type="ECO:0000256" key="2">
    <source>
        <dbReference type="ARBA" id="ARBA00004994"/>
    </source>
</evidence>
<dbReference type="EMBL" id="LT670817">
    <property type="protein sequence ID" value="SHH40887.1"/>
    <property type="molecule type" value="Genomic_DNA"/>
</dbReference>
<evidence type="ECO:0000259" key="11">
    <source>
        <dbReference type="Pfam" id="PF01557"/>
    </source>
</evidence>
<dbReference type="InterPro" id="IPR013328">
    <property type="entry name" value="6PGD_dom2"/>
</dbReference>
<dbReference type="InterPro" id="IPR051402">
    <property type="entry name" value="KPR-Related"/>
</dbReference>
<dbReference type="InterPro" id="IPR008927">
    <property type="entry name" value="6-PGluconate_DH-like_C_sf"/>
</dbReference>
<evidence type="ECO:0000256" key="1">
    <source>
        <dbReference type="ARBA" id="ARBA00002919"/>
    </source>
</evidence>
<dbReference type="Pfam" id="PF02558">
    <property type="entry name" value="ApbA"/>
    <property type="match status" value="1"/>
</dbReference>
<name>A0A1M5SR43_9BRAD</name>
<accession>A0A1M5SR43</accession>